<reference evidence="2" key="1">
    <citation type="submission" date="2022-08" db="EMBL/GenBank/DDBJ databases">
        <title>A Global Phylogenomic Analysis of the Shiitake Genus Lentinula.</title>
        <authorList>
            <consortium name="DOE Joint Genome Institute"/>
            <person name="Sierra-Patev S."/>
            <person name="Min B."/>
            <person name="Naranjo-Ortiz M."/>
            <person name="Looney B."/>
            <person name="Konkel Z."/>
            <person name="Slot J.C."/>
            <person name="Sakamoto Y."/>
            <person name="Steenwyk J.L."/>
            <person name="Rokas A."/>
            <person name="Carro J."/>
            <person name="Camarero S."/>
            <person name="Ferreira P."/>
            <person name="Molpeceres G."/>
            <person name="Ruiz-Duenas F.J."/>
            <person name="Serrano A."/>
            <person name="Henrissat B."/>
            <person name="Drula E."/>
            <person name="Hughes K.W."/>
            <person name="Mata J.L."/>
            <person name="Ishikawa N.K."/>
            <person name="Vargas-Isla R."/>
            <person name="Ushijima S."/>
            <person name="Smith C.A."/>
            <person name="Ahrendt S."/>
            <person name="Andreopoulos W."/>
            <person name="He G."/>
            <person name="Labutti K."/>
            <person name="Lipzen A."/>
            <person name="Ng V."/>
            <person name="Riley R."/>
            <person name="Sandor L."/>
            <person name="Barry K."/>
            <person name="Martinez A.T."/>
            <person name="Xiao Y."/>
            <person name="Gibbons J.G."/>
            <person name="Terashima K."/>
            <person name="Grigoriev I.V."/>
            <person name="Hibbett D.S."/>
        </authorList>
    </citation>
    <scope>NUCLEOTIDE SEQUENCE</scope>
    <source>
        <strain evidence="2">RHP3577 ss4</strain>
    </source>
</reference>
<comment type="caution">
    <text evidence="2">The sequence shown here is derived from an EMBL/GenBank/DDBJ whole genome shotgun (WGS) entry which is preliminary data.</text>
</comment>
<sequence>MAVRTLQLLTDDSPPTESGEVYNVFEDAAPFLIYIRDFWMGRGNCPLFAEQVSAELLSLSLPVFPRDNLTQQWVIPPEHRSLVEGVHNFERFPAIPIPFCLRFREGSAMMRTVPSKDLDVFASLRGKGSSAVASKITTPSPPLETQPSLRASKVPVVPPRLIRRNRELESLKADASTFFSSPRSTRSRDSDNELLRGSPSVDTAPPVSSSTKVPVGRKEHKSTTTVKVVEDSKASNPPSSVMAYKRVWLPPHSRKITSTASKGKARQIIATDKDSTSNEVESEDEDEEEEEDTAPPPKRLKSNSSIPASVPRRSAKKMPVPKHASKPASKPAPVHSPVSTFQPVLLADAEGQLRLPNQSSGNFTPFPKFAHARVGFS</sequence>
<dbReference type="Proteomes" id="UP001150217">
    <property type="component" value="Unassembled WGS sequence"/>
</dbReference>
<name>A0ABQ8UY05_9AGAR</name>
<gene>
    <name evidence="2" type="ORF">C8R41DRAFT_871866</name>
</gene>
<organism evidence="2 3">
    <name type="scientific">Lentinula lateritia</name>
    <dbReference type="NCBI Taxonomy" id="40482"/>
    <lineage>
        <taxon>Eukaryota</taxon>
        <taxon>Fungi</taxon>
        <taxon>Dikarya</taxon>
        <taxon>Basidiomycota</taxon>
        <taxon>Agaricomycotina</taxon>
        <taxon>Agaricomycetes</taxon>
        <taxon>Agaricomycetidae</taxon>
        <taxon>Agaricales</taxon>
        <taxon>Marasmiineae</taxon>
        <taxon>Omphalotaceae</taxon>
        <taxon>Lentinula</taxon>
    </lineage>
</organism>
<feature type="region of interest" description="Disordered" evidence="1">
    <location>
        <begin position="131"/>
        <end position="152"/>
    </location>
</feature>
<dbReference type="EMBL" id="JANVFT010000126">
    <property type="protein sequence ID" value="KAJ4465460.1"/>
    <property type="molecule type" value="Genomic_DNA"/>
</dbReference>
<evidence type="ECO:0000256" key="1">
    <source>
        <dbReference type="SAM" id="MobiDB-lite"/>
    </source>
</evidence>
<feature type="compositionally biased region" description="Acidic residues" evidence="1">
    <location>
        <begin position="280"/>
        <end position="293"/>
    </location>
</feature>
<keyword evidence="3" id="KW-1185">Reference proteome</keyword>
<feature type="region of interest" description="Disordered" evidence="1">
    <location>
        <begin position="176"/>
        <end position="339"/>
    </location>
</feature>
<accession>A0ABQ8UY05</accession>
<proteinExistence type="predicted"/>
<protein>
    <submittedName>
        <fullName evidence="2">Uncharacterized protein</fullName>
    </submittedName>
</protein>
<evidence type="ECO:0000313" key="2">
    <source>
        <dbReference type="EMBL" id="KAJ4465460.1"/>
    </source>
</evidence>
<feature type="compositionally biased region" description="Basic residues" evidence="1">
    <location>
        <begin position="313"/>
        <end position="325"/>
    </location>
</feature>
<evidence type="ECO:0000313" key="3">
    <source>
        <dbReference type="Proteomes" id="UP001150217"/>
    </source>
</evidence>